<evidence type="ECO:0000256" key="13">
    <source>
        <dbReference type="HAMAP-Rule" id="MF_00409"/>
    </source>
</evidence>
<feature type="binding site" evidence="13">
    <location>
        <begin position="51"/>
        <end position="58"/>
    </location>
    <ligand>
        <name>ATP</name>
        <dbReference type="ChEBI" id="CHEBI:30616"/>
    </ligand>
</feature>
<comment type="catalytic activity">
    <reaction evidence="13">
        <text>a lipid A disaccharide + ATP = a lipid IVA + ADP + H(+)</text>
        <dbReference type="Rhea" id="RHEA:67840"/>
        <dbReference type="ChEBI" id="CHEBI:15378"/>
        <dbReference type="ChEBI" id="CHEBI:30616"/>
        <dbReference type="ChEBI" id="CHEBI:176343"/>
        <dbReference type="ChEBI" id="CHEBI:176425"/>
        <dbReference type="ChEBI" id="CHEBI:456216"/>
        <dbReference type="EC" id="2.7.1.130"/>
    </reaction>
</comment>
<dbReference type="GO" id="GO:0005524">
    <property type="term" value="F:ATP binding"/>
    <property type="evidence" value="ECO:0007669"/>
    <property type="project" value="UniProtKB-UniRule"/>
</dbReference>
<dbReference type="NCBIfam" id="TIGR00682">
    <property type="entry name" value="lpxK"/>
    <property type="match status" value="1"/>
</dbReference>
<organism evidence="14 15">
    <name type="scientific">Propylenella binzhouense</name>
    <dbReference type="NCBI Taxonomy" id="2555902"/>
    <lineage>
        <taxon>Bacteria</taxon>
        <taxon>Pseudomonadati</taxon>
        <taxon>Pseudomonadota</taxon>
        <taxon>Alphaproteobacteria</taxon>
        <taxon>Hyphomicrobiales</taxon>
        <taxon>Propylenellaceae</taxon>
        <taxon>Propylenella</taxon>
    </lineage>
</organism>
<dbReference type="InterPro" id="IPR027417">
    <property type="entry name" value="P-loop_NTPase"/>
</dbReference>
<dbReference type="InterPro" id="IPR003758">
    <property type="entry name" value="LpxK"/>
</dbReference>
<dbReference type="OrthoDB" id="9766423at2"/>
<dbReference type="PANTHER" id="PTHR42724:SF1">
    <property type="entry name" value="TETRAACYLDISACCHARIDE 4'-KINASE, MITOCHONDRIAL-RELATED"/>
    <property type="match status" value="1"/>
</dbReference>
<keyword evidence="6 13" id="KW-0441">Lipid A biosynthesis</keyword>
<keyword evidence="9 13" id="KW-0418">Kinase</keyword>
<name>A0A964T9Q4_9HYPH</name>
<keyword evidence="11 13" id="KW-0443">Lipid metabolism</keyword>
<evidence type="ECO:0000256" key="6">
    <source>
        <dbReference type="ARBA" id="ARBA00022556"/>
    </source>
</evidence>
<comment type="pathway">
    <text evidence="2 13">Glycolipid biosynthesis; lipid IV(A) biosynthesis; lipid IV(A) from (3R)-3-hydroxytetradecanoyl-[acyl-carrier-protein] and UDP-N-acetyl-alpha-D-glucosamine: step 6/6.</text>
</comment>
<sequence length="344" mass="36288">MPLAPEFWSKRGAAAWSLWPLSLGYGRIAGWRMARPGRAAPIPVLCVGNLTVGGGGKTPTAIALARLLAARGHHPGFLTRGYGGVERGPLVVDPERHRAADVGDEPLLLAAAAPTVVAHDRPAGAQRLAELGVDIAVMDDGFQNPSLAKDLSVVVLDARFGIGNGFVLPAGPLRAPLGDQLRRTDLLLVVGEGEHAVETIRRAARRGTPVARAELAPEGGEALKGCPVLAFCGIAHPGKFEATLEEVGADVRQVLRFPDHHTYSEEDCRQVLERAAGGGLTPVTTEKDLVRLRGRGGAADSLAAQSLVLPVRMRLQETRKVLSLIDAALGRRLVSLGGNSSPRR</sequence>
<evidence type="ECO:0000256" key="8">
    <source>
        <dbReference type="ARBA" id="ARBA00022741"/>
    </source>
</evidence>
<dbReference type="Pfam" id="PF02606">
    <property type="entry name" value="LpxK"/>
    <property type="match status" value="1"/>
</dbReference>
<dbReference type="EMBL" id="SPKJ01000104">
    <property type="protein sequence ID" value="MYZ49917.1"/>
    <property type="molecule type" value="Genomic_DNA"/>
</dbReference>
<comment type="function">
    <text evidence="1 13">Transfers the gamma-phosphate of ATP to the 4'-position of a tetraacyldisaccharide 1-phosphate intermediate (termed DS-1-P) to form tetraacyldisaccharide 1,4'-bis-phosphate (lipid IVA).</text>
</comment>
<evidence type="ECO:0000256" key="1">
    <source>
        <dbReference type="ARBA" id="ARBA00002274"/>
    </source>
</evidence>
<keyword evidence="5 13" id="KW-0444">Lipid biosynthesis</keyword>
<dbReference type="SUPFAM" id="SSF52540">
    <property type="entry name" value="P-loop containing nucleoside triphosphate hydrolases"/>
    <property type="match status" value="1"/>
</dbReference>
<keyword evidence="15" id="KW-1185">Reference proteome</keyword>
<evidence type="ECO:0000313" key="15">
    <source>
        <dbReference type="Proteomes" id="UP000773614"/>
    </source>
</evidence>
<keyword evidence="8 13" id="KW-0547">Nucleotide-binding</keyword>
<evidence type="ECO:0000256" key="5">
    <source>
        <dbReference type="ARBA" id="ARBA00022516"/>
    </source>
</evidence>
<proteinExistence type="inferred from homology"/>
<evidence type="ECO:0000256" key="4">
    <source>
        <dbReference type="ARBA" id="ARBA00016436"/>
    </source>
</evidence>
<accession>A0A964T9Q4</accession>
<comment type="caution">
    <text evidence="14">The sequence shown here is derived from an EMBL/GenBank/DDBJ whole genome shotgun (WGS) entry which is preliminary data.</text>
</comment>
<dbReference type="GO" id="GO:0009244">
    <property type="term" value="P:lipopolysaccharide core region biosynthetic process"/>
    <property type="evidence" value="ECO:0007669"/>
    <property type="project" value="TreeGrafter"/>
</dbReference>
<evidence type="ECO:0000256" key="3">
    <source>
        <dbReference type="ARBA" id="ARBA00012071"/>
    </source>
</evidence>
<evidence type="ECO:0000256" key="7">
    <source>
        <dbReference type="ARBA" id="ARBA00022679"/>
    </source>
</evidence>
<keyword evidence="7 13" id="KW-0808">Transferase</keyword>
<dbReference type="PANTHER" id="PTHR42724">
    <property type="entry name" value="TETRAACYLDISACCHARIDE 4'-KINASE"/>
    <property type="match status" value="1"/>
</dbReference>
<dbReference type="RefSeq" id="WP_161142253.1">
    <property type="nucleotide sequence ID" value="NZ_SPKJ01000104.1"/>
</dbReference>
<reference evidence="14" key="1">
    <citation type="submission" date="2019-03" db="EMBL/GenBank/DDBJ databases">
        <title>Afifella sp. nov., isolated from activated sludge.</title>
        <authorList>
            <person name="Li Q."/>
            <person name="Liu Y."/>
        </authorList>
    </citation>
    <scope>NUCLEOTIDE SEQUENCE</scope>
    <source>
        <strain evidence="14">L72</strain>
    </source>
</reference>
<evidence type="ECO:0000256" key="11">
    <source>
        <dbReference type="ARBA" id="ARBA00023098"/>
    </source>
</evidence>
<dbReference type="HAMAP" id="MF_00409">
    <property type="entry name" value="LpxK"/>
    <property type="match status" value="1"/>
</dbReference>
<evidence type="ECO:0000256" key="10">
    <source>
        <dbReference type="ARBA" id="ARBA00022840"/>
    </source>
</evidence>
<protein>
    <recommendedName>
        <fullName evidence="4 13">Tetraacyldisaccharide 4'-kinase</fullName>
        <ecNumber evidence="3 13">2.7.1.130</ecNumber>
    </recommendedName>
    <alternativeName>
        <fullName evidence="12 13">Lipid A 4'-kinase</fullName>
    </alternativeName>
</protein>
<evidence type="ECO:0000256" key="2">
    <source>
        <dbReference type="ARBA" id="ARBA00004870"/>
    </source>
</evidence>
<evidence type="ECO:0000256" key="12">
    <source>
        <dbReference type="ARBA" id="ARBA00029757"/>
    </source>
</evidence>
<dbReference type="GO" id="GO:0005886">
    <property type="term" value="C:plasma membrane"/>
    <property type="evidence" value="ECO:0007669"/>
    <property type="project" value="TreeGrafter"/>
</dbReference>
<dbReference type="AlphaFoldDB" id="A0A964T9Q4"/>
<dbReference type="EC" id="2.7.1.130" evidence="3 13"/>
<evidence type="ECO:0000313" key="14">
    <source>
        <dbReference type="EMBL" id="MYZ49917.1"/>
    </source>
</evidence>
<gene>
    <name evidence="13" type="primary">lpxK</name>
    <name evidence="14" type="ORF">E4O86_19605</name>
</gene>
<comment type="similarity">
    <text evidence="13">Belongs to the LpxK family.</text>
</comment>
<evidence type="ECO:0000256" key="9">
    <source>
        <dbReference type="ARBA" id="ARBA00022777"/>
    </source>
</evidence>
<dbReference type="GO" id="GO:0009029">
    <property type="term" value="F:lipid-A 4'-kinase activity"/>
    <property type="evidence" value="ECO:0007669"/>
    <property type="project" value="UniProtKB-UniRule"/>
</dbReference>
<keyword evidence="10 13" id="KW-0067">ATP-binding</keyword>
<dbReference type="Proteomes" id="UP000773614">
    <property type="component" value="Unassembled WGS sequence"/>
</dbReference>
<dbReference type="GO" id="GO:0009245">
    <property type="term" value="P:lipid A biosynthetic process"/>
    <property type="evidence" value="ECO:0007669"/>
    <property type="project" value="UniProtKB-UniRule"/>
</dbReference>